<dbReference type="Gene3D" id="1.10.520.10">
    <property type="match status" value="1"/>
</dbReference>
<reference evidence="14 15" key="1">
    <citation type="journal article" date="2021" name="Commun. Biol.">
        <title>The genome of Shorea leprosula (Dipterocarpaceae) highlights the ecological relevance of drought in aseasonal tropical rainforests.</title>
        <authorList>
            <person name="Ng K.K.S."/>
            <person name="Kobayashi M.J."/>
            <person name="Fawcett J.A."/>
            <person name="Hatakeyama M."/>
            <person name="Paape T."/>
            <person name="Ng C.H."/>
            <person name="Ang C.C."/>
            <person name="Tnah L.H."/>
            <person name="Lee C.T."/>
            <person name="Nishiyama T."/>
            <person name="Sese J."/>
            <person name="O'Brien M.J."/>
            <person name="Copetti D."/>
            <person name="Mohd Noor M.I."/>
            <person name="Ong R.C."/>
            <person name="Putra M."/>
            <person name="Sireger I.Z."/>
            <person name="Indrioko S."/>
            <person name="Kosugi Y."/>
            <person name="Izuno A."/>
            <person name="Isagi Y."/>
            <person name="Lee S.L."/>
            <person name="Shimizu K.K."/>
        </authorList>
    </citation>
    <scope>NUCLEOTIDE SEQUENCE [LARGE SCALE GENOMIC DNA]</scope>
    <source>
        <strain evidence="14">214</strain>
    </source>
</reference>
<dbReference type="FunFam" id="1.10.420.10:FF:000001">
    <property type="entry name" value="Peroxidase"/>
    <property type="match status" value="1"/>
</dbReference>
<dbReference type="EMBL" id="BPVZ01000007">
    <property type="protein sequence ID" value="GKU94192.1"/>
    <property type="molecule type" value="Genomic_DNA"/>
</dbReference>
<proteinExistence type="inferred from homology"/>
<comment type="catalytic activity">
    <reaction evidence="1 12">
        <text>2 a phenolic donor + H2O2 = 2 a phenolic radical donor + 2 H2O</text>
        <dbReference type="Rhea" id="RHEA:56136"/>
        <dbReference type="ChEBI" id="CHEBI:15377"/>
        <dbReference type="ChEBI" id="CHEBI:16240"/>
        <dbReference type="ChEBI" id="CHEBI:139520"/>
        <dbReference type="ChEBI" id="CHEBI:139521"/>
        <dbReference type="EC" id="1.11.1.7"/>
    </reaction>
</comment>
<evidence type="ECO:0000256" key="4">
    <source>
        <dbReference type="ARBA" id="ARBA00022559"/>
    </source>
</evidence>
<keyword evidence="10 12" id="KW-0106">Calcium</keyword>
<evidence type="ECO:0000256" key="9">
    <source>
        <dbReference type="ARBA" id="ARBA00023157"/>
    </source>
</evidence>
<keyword evidence="12" id="KW-0376">Hydrogen peroxide</keyword>
<feature type="binding site" evidence="10">
    <location>
        <position position="43"/>
    </location>
    <ligand>
        <name>Ca(2+)</name>
        <dbReference type="ChEBI" id="CHEBI:29108"/>
        <label>1</label>
    </ligand>
</feature>
<dbReference type="InterPro" id="IPR000823">
    <property type="entry name" value="Peroxidase_pln"/>
</dbReference>
<keyword evidence="6 10" id="KW-0479">Metal-binding</keyword>
<dbReference type="Gene3D" id="1.10.420.10">
    <property type="entry name" value="Peroxidase, domain 2"/>
    <property type="match status" value="1"/>
</dbReference>
<keyword evidence="12" id="KW-0964">Secreted</keyword>
<dbReference type="SUPFAM" id="SSF48113">
    <property type="entry name" value="Heme-dependent peroxidases"/>
    <property type="match status" value="1"/>
</dbReference>
<dbReference type="EC" id="1.11.1.7" evidence="3 12"/>
<keyword evidence="5 12" id="KW-0349">Heme</keyword>
<feature type="binding site" evidence="10">
    <location>
        <position position="36"/>
    </location>
    <ligand>
        <name>Ca(2+)</name>
        <dbReference type="ChEBI" id="CHEBI:29108"/>
        <label>1</label>
    </ligand>
</feature>
<evidence type="ECO:0000256" key="8">
    <source>
        <dbReference type="ARBA" id="ARBA00023004"/>
    </source>
</evidence>
<evidence type="ECO:0000256" key="5">
    <source>
        <dbReference type="ARBA" id="ARBA00022617"/>
    </source>
</evidence>
<comment type="caution">
    <text evidence="14">The sequence shown here is derived from an EMBL/GenBank/DDBJ whole genome shotgun (WGS) entry which is preliminary data.</text>
</comment>
<dbReference type="PRINTS" id="PR00461">
    <property type="entry name" value="PLPEROXIDASE"/>
</dbReference>
<dbReference type="InterPro" id="IPR002016">
    <property type="entry name" value="Haem_peroxidase"/>
</dbReference>
<keyword evidence="9 11" id="KW-1015">Disulfide bond</keyword>
<dbReference type="Proteomes" id="UP001054252">
    <property type="component" value="Unassembled WGS sequence"/>
</dbReference>
<dbReference type="GO" id="GO:0020037">
    <property type="term" value="F:heme binding"/>
    <property type="evidence" value="ECO:0007669"/>
    <property type="project" value="UniProtKB-UniRule"/>
</dbReference>
<evidence type="ECO:0000256" key="6">
    <source>
        <dbReference type="ARBA" id="ARBA00022723"/>
    </source>
</evidence>
<protein>
    <recommendedName>
        <fullName evidence="3 12">Peroxidase</fullName>
        <ecNumber evidence="3 12">1.11.1.7</ecNumber>
    </recommendedName>
</protein>
<dbReference type="AlphaFoldDB" id="A0AAV5HZB7"/>
<keyword evidence="4 12" id="KW-0575">Peroxidase</keyword>
<comment type="similarity">
    <text evidence="12">Belongs to the peroxidase family. Classical plant (class III) peroxidase subfamily.</text>
</comment>
<dbReference type="CDD" id="cd00693">
    <property type="entry name" value="secretory_peroxidase"/>
    <property type="match status" value="1"/>
</dbReference>
<evidence type="ECO:0000313" key="14">
    <source>
        <dbReference type="EMBL" id="GKU94192.1"/>
    </source>
</evidence>
<feature type="domain" description="Plant heme peroxidase family profile" evidence="13">
    <location>
        <begin position="20"/>
        <end position="291"/>
    </location>
</feature>
<evidence type="ECO:0000256" key="11">
    <source>
        <dbReference type="PIRSR" id="PIRSR600823-5"/>
    </source>
</evidence>
<feature type="binding site" evidence="10">
    <location>
        <position position="41"/>
    </location>
    <ligand>
        <name>Ca(2+)</name>
        <dbReference type="ChEBI" id="CHEBI:29108"/>
        <label>1</label>
    </ligand>
</feature>
<comment type="subcellular location">
    <subcellularLocation>
        <location evidence="12">Secreted</location>
    </subcellularLocation>
</comment>
<comment type="cofactor">
    <cofactor evidence="12">
        <name>heme b</name>
        <dbReference type="ChEBI" id="CHEBI:60344"/>
    </cofactor>
    <text evidence="12">Binds 1 heme b (iron(II)-protoporphyrin IX) group per subunit.</text>
</comment>
<feature type="disulfide bond" evidence="11">
    <location>
        <begin position="37"/>
        <end position="42"/>
    </location>
</feature>
<evidence type="ECO:0000256" key="2">
    <source>
        <dbReference type="ARBA" id="ARBA00002322"/>
    </source>
</evidence>
<feature type="binding site" evidence="10">
    <location>
        <position position="209"/>
    </location>
    <ligand>
        <name>Ca(2+)</name>
        <dbReference type="ChEBI" id="CHEBI:29108"/>
        <label>2</label>
    </ligand>
</feature>
<name>A0AAV5HZB7_9ROSI</name>
<feature type="binding site" evidence="10">
    <location>
        <position position="212"/>
    </location>
    <ligand>
        <name>Ca(2+)</name>
        <dbReference type="ChEBI" id="CHEBI:29108"/>
        <label>2</label>
    </ligand>
</feature>
<dbReference type="InterPro" id="IPR010255">
    <property type="entry name" value="Haem_peroxidase_sf"/>
</dbReference>
<dbReference type="PANTHER" id="PTHR31388:SF147">
    <property type="entry name" value="PEROXIDASE 58"/>
    <property type="match status" value="1"/>
</dbReference>
<feature type="binding site" evidence="10">
    <location>
        <position position="39"/>
    </location>
    <ligand>
        <name>Ca(2+)</name>
        <dbReference type="ChEBI" id="CHEBI:29108"/>
        <label>1</label>
    </ligand>
</feature>
<dbReference type="Pfam" id="PF00141">
    <property type="entry name" value="peroxidase"/>
    <property type="match status" value="1"/>
</dbReference>
<comment type="function">
    <text evidence="2">Removal of H(2)O(2), oxidation of toxic reductants, biosynthesis and degradation of lignin, suberization, auxin catabolism, response to environmental stresses such as wounding, pathogen attack and oxidative stress. These functions might be dependent on each isozyme/isoform in each plant tissue.</text>
</comment>
<dbReference type="PRINTS" id="PR00458">
    <property type="entry name" value="PEROXIDASE"/>
</dbReference>
<evidence type="ECO:0000259" key="13">
    <source>
        <dbReference type="PROSITE" id="PS50873"/>
    </source>
</evidence>
<keyword evidence="7 12" id="KW-0560">Oxidoreductase</keyword>
<dbReference type="GO" id="GO:0005576">
    <property type="term" value="C:extracellular region"/>
    <property type="evidence" value="ECO:0007669"/>
    <property type="project" value="UniProtKB-SubCell"/>
</dbReference>
<sequence>MPQHVQHCTRGSQAGSGAQQNDARIGAKILLLHFYDCFVKGCDGSILLDNDSANGVTSEKYACPNANSVMVFDVFDHIKTALGNECPDVVSCADILAIASQFLRLFPLFRLEVQHGKCSWEEETTGLQTETGLTAPFHLPLKTLDQITAKFSDIGLDSTDLVALSVLSHRLYNFSNAGNPDPSLDTAHLEKLQDACPQVGNGRTLTNPDPSTPDGFYNNYFTNIQNNQGLLQTDQDLFSTSGADTVAIVNRFANSQSDFFDSFGQSMIKMGNISPLTGKDGEIRTDCKRVN</sequence>
<keyword evidence="15" id="KW-1185">Reference proteome</keyword>
<evidence type="ECO:0000313" key="15">
    <source>
        <dbReference type="Proteomes" id="UP001054252"/>
    </source>
</evidence>
<dbReference type="GO" id="GO:0006979">
    <property type="term" value="P:response to oxidative stress"/>
    <property type="evidence" value="ECO:0007669"/>
    <property type="project" value="UniProtKB-UniRule"/>
</dbReference>
<evidence type="ECO:0000256" key="10">
    <source>
        <dbReference type="PIRSR" id="PIRSR600823-3"/>
    </source>
</evidence>
<dbReference type="PANTHER" id="PTHR31388">
    <property type="entry name" value="PEROXIDASE 72-RELATED"/>
    <property type="match status" value="1"/>
</dbReference>
<accession>A0AAV5HZB7</accession>
<evidence type="ECO:0000256" key="12">
    <source>
        <dbReference type="RuleBase" id="RU362060"/>
    </source>
</evidence>
<evidence type="ECO:0000256" key="1">
    <source>
        <dbReference type="ARBA" id="ARBA00000189"/>
    </source>
</evidence>
<dbReference type="GO" id="GO:0046872">
    <property type="term" value="F:metal ion binding"/>
    <property type="evidence" value="ECO:0007669"/>
    <property type="project" value="UniProtKB-UniRule"/>
</dbReference>
<organism evidence="14 15">
    <name type="scientific">Rubroshorea leprosula</name>
    <dbReference type="NCBI Taxonomy" id="152421"/>
    <lineage>
        <taxon>Eukaryota</taxon>
        <taxon>Viridiplantae</taxon>
        <taxon>Streptophyta</taxon>
        <taxon>Embryophyta</taxon>
        <taxon>Tracheophyta</taxon>
        <taxon>Spermatophyta</taxon>
        <taxon>Magnoliopsida</taxon>
        <taxon>eudicotyledons</taxon>
        <taxon>Gunneridae</taxon>
        <taxon>Pentapetalae</taxon>
        <taxon>rosids</taxon>
        <taxon>malvids</taxon>
        <taxon>Malvales</taxon>
        <taxon>Dipterocarpaceae</taxon>
        <taxon>Rubroshorea</taxon>
    </lineage>
</organism>
<dbReference type="GO" id="GO:0140825">
    <property type="term" value="F:lactoperoxidase activity"/>
    <property type="evidence" value="ECO:0007669"/>
    <property type="project" value="UniProtKB-EC"/>
</dbReference>
<gene>
    <name evidence="14" type="ORF">SLEP1_g7719</name>
</gene>
<feature type="binding site" evidence="10">
    <location>
        <position position="59"/>
    </location>
    <ligand>
        <name>Ca(2+)</name>
        <dbReference type="ChEBI" id="CHEBI:29108"/>
        <label>1</label>
    </ligand>
</feature>
<comment type="cofactor">
    <cofactor evidence="10 12">
        <name>Ca(2+)</name>
        <dbReference type="ChEBI" id="CHEBI:29108"/>
    </cofactor>
    <text evidence="10 12">Binds 2 calcium ions per subunit.</text>
</comment>
<feature type="disulfide bond" evidence="11">
    <location>
        <begin position="92"/>
        <end position="287"/>
    </location>
</feature>
<feature type="binding site" evidence="10">
    <location>
        <position position="45"/>
    </location>
    <ligand>
        <name>Ca(2+)</name>
        <dbReference type="ChEBI" id="CHEBI:29108"/>
        <label>1</label>
    </ligand>
</feature>
<dbReference type="GO" id="GO:0042744">
    <property type="term" value="P:hydrogen peroxide catabolic process"/>
    <property type="evidence" value="ECO:0007669"/>
    <property type="project" value="UniProtKB-KW"/>
</dbReference>
<keyword evidence="8 12" id="KW-0408">Iron</keyword>
<dbReference type="InterPro" id="IPR033905">
    <property type="entry name" value="Secretory_peroxidase"/>
</dbReference>
<dbReference type="PROSITE" id="PS50873">
    <property type="entry name" value="PEROXIDASE_4"/>
    <property type="match status" value="1"/>
</dbReference>
<evidence type="ECO:0000256" key="3">
    <source>
        <dbReference type="ARBA" id="ARBA00012313"/>
    </source>
</evidence>
<evidence type="ECO:0000256" key="7">
    <source>
        <dbReference type="ARBA" id="ARBA00023002"/>
    </source>
</evidence>